<keyword evidence="4" id="KW-1185">Reference proteome</keyword>
<dbReference type="AlphaFoldDB" id="A0A388KAH9"/>
<sequence>MHRDRKLWCNLCKHIWQGNVSKATRLFTQQKKCRAATMDVLVDVWNDKKYVFAIEGVASLLQYMEDKGIREAQSVVGHSLPRVSSSVAPRDEVQDVLDEAEEREGGGLSDGVDLQGEEVVLTSRGAGAKDKGKRKAVDRDDRPPQTEKRVRQTRIDDVYDKEKHSHFNDKFLQWVYDAGIAFNAFRRPSWREVGKATEEMPRGVRMRFPSFGEIGGRGLPSQRVKLATLLQEVRESFAHRGATMLSDGRKSRHSRPIVNFLAADANGALLYATIFRDGSVPETGAIVYRGWRAIITSFPAKDVIAFCTDSASNYVAASKLLAQDPDPDTGGDPTGRDYLVVRTQIRHFHARRGDWGDRSLSDAEAQDCDGGDETARCAAWWLAHGAGHRELRAIAIRVMHMWTSASPAERNWAEHERIQTTKRNKLGFAKLAQLVEITINLKLALCRQHSGGYVLPWIMDREREEQRPPSASGEDEEDAEPEPKAWGQTDWDRQRCGAEEADRRMVSGGPPVGVPTGVSDRGVEGKHAPEREGGSDGQPVGDDDDQDVRDDSSDAGDDGEAANVGGFVNKVIVGLCAGDMEGGTPGGHGTLQGGDAVMEEESGLHTGVRAARVVQDTVLSWRVLSALTTRHGYVGRPSVHTAARILGLSDRQTRRRVFPAPGVVEDIRRGLPYTSGEEGDLYMPAGARRHPSISGLDAQIAADQRRFDELVRERDRLAETEAHGDDVDTKTEPIDVTVQRDRARRAATAAAAATTIGDPRIETPRGERATHGRGQSAPPVTKSGTPHHGTGRRRNGRS</sequence>
<evidence type="ECO:0000313" key="4">
    <source>
        <dbReference type="Proteomes" id="UP000265515"/>
    </source>
</evidence>
<evidence type="ECO:0000256" key="1">
    <source>
        <dbReference type="SAM" id="MobiDB-lite"/>
    </source>
</evidence>
<comment type="caution">
    <text evidence="3">The sequence shown here is derived from an EMBL/GenBank/DDBJ whole genome shotgun (WGS) entry which is preliminary data.</text>
</comment>
<feature type="compositionally biased region" description="Basic and acidic residues" evidence="1">
    <location>
        <begin position="521"/>
        <end position="534"/>
    </location>
</feature>
<dbReference type="InterPro" id="IPR007021">
    <property type="entry name" value="DUF659"/>
</dbReference>
<gene>
    <name evidence="3" type="ORF">CBR_g78808</name>
</gene>
<protein>
    <recommendedName>
        <fullName evidence="2">DUF659 domain-containing protein</fullName>
    </recommendedName>
</protein>
<organism evidence="3 4">
    <name type="scientific">Chara braunii</name>
    <name type="common">Braun's stonewort</name>
    <dbReference type="NCBI Taxonomy" id="69332"/>
    <lineage>
        <taxon>Eukaryota</taxon>
        <taxon>Viridiplantae</taxon>
        <taxon>Streptophyta</taxon>
        <taxon>Charophyceae</taxon>
        <taxon>Charales</taxon>
        <taxon>Characeae</taxon>
        <taxon>Chara</taxon>
    </lineage>
</organism>
<feature type="domain" description="DUF659" evidence="2">
    <location>
        <begin position="210"/>
        <end position="323"/>
    </location>
</feature>
<feature type="compositionally biased region" description="Basic and acidic residues" evidence="1">
    <location>
        <begin position="759"/>
        <end position="770"/>
    </location>
</feature>
<proteinExistence type="predicted"/>
<dbReference type="EMBL" id="BFEA01000082">
    <property type="protein sequence ID" value="GBG67029.1"/>
    <property type="molecule type" value="Genomic_DNA"/>
</dbReference>
<feature type="compositionally biased region" description="Basic residues" evidence="1">
    <location>
        <begin position="789"/>
        <end position="798"/>
    </location>
</feature>
<reference evidence="3 4" key="1">
    <citation type="journal article" date="2018" name="Cell">
        <title>The Chara Genome: Secondary Complexity and Implications for Plant Terrestrialization.</title>
        <authorList>
            <person name="Nishiyama T."/>
            <person name="Sakayama H."/>
            <person name="Vries J.D."/>
            <person name="Buschmann H."/>
            <person name="Saint-Marcoux D."/>
            <person name="Ullrich K.K."/>
            <person name="Haas F.B."/>
            <person name="Vanderstraeten L."/>
            <person name="Becker D."/>
            <person name="Lang D."/>
            <person name="Vosolsobe S."/>
            <person name="Rombauts S."/>
            <person name="Wilhelmsson P.K.I."/>
            <person name="Janitza P."/>
            <person name="Kern R."/>
            <person name="Heyl A."/>
            <person name="Rumpler F."/>
            <person name="Villalobos L.I.A.C."/>
            <person name="Clay J.M."/>
            <person name="Skokan R."/>
            <person name="Toyoda A."/>
            <person name="Suzuki Y."/>
            <person name="Kagoshima H."/>
            <person name="Schijlen E."/>
            <person name="Tajeshwar N."/>
            <person name="Catarino B."/>
            <person name="Hetherington A.J."/>
            <person name="Saltykova A."/>
            <person name="Bonnot C."/>
            <person name="Breuninger H."/>
            <person name="Symeonidi A."/>
            <person name="Radhakrishnan G.V."/>
            <person name="Van Nieuwerburgh F."/>
            <person name="Deforce D."/>
            <person name="Chang C."/>
            <person name="Karol K.G."/>
            <person name="Hedrich R."/>
            <person name="Ulvskov P."/>
            <person name="Glockner G."/>
            <person name="Delwiche C.F."/>
            <person name="Petrasek J."/>
            <person name="Van de Peer Y."/>
            <person name="Friml J."/>
            <person name="Beilby M."/>
            <person name="Dolan L."/>
            <person name="Kohara Y."/>
            <person name="Sugano S."/>
            <person name="Fujiyama A."/>
            <person name="Delaux P.-M."/>
            <person name="Quint M."/>
            <person name="TheiBen G."/>
            <person name="Hagemann M."/>
            <person name="Harholt J."/>
            <person name="Dunand C."/>
            <person name="Zachgo S."/>
            <person name="Langdale J."/>
            <person name="Maumus F."/>
            <person name="Straeten D.V.D."/>
            <person name="Gould S.B."/>
            <person name="Rensing S.A."/>
        </authorList>
    </citation>
    <scope>NUCLEOTIDE SEQUENCE [LARGE SCALE GENOMIC DNA]</scope>
    <source>
        <strain evidence="3 4">S276</strain>
    </source>
</reference>
<feature type="region of interest" description="Disordered" evidence="1">
    <location>
        <begin position="80"/>
        <end position="152"/>
    </location>
</feature>
<feature type="compositionally biased region" description="Low complexity" evidence="1">
    <location>
        <begin position="506"/>
        <end position="519"/>
    </location>
</feature>
<feature type="compositionally biased region" description="Basic and acidic residues" evidence="1">
    <location>
        <begin position="127"/>
        <end position="152"/>
    </location>
</feature>
<feature type="region of interest" description="Disordered" evidence="1">
    <location>
        <begin position="747"/>
        <end position="798"/>
    </location>
</feature>
<dbReference type="Proteomes" id="UP000265515">
    <property type="component" value="Unassembled WGS sequence"/>
</dbReference>
<dbReference type="Gramene" id="GBG67029">
    <property type="protein sequence ID" value="GBG67029"/>
    <property type="gene ID" value="CBR_g78808"/>
</dbReference>
<accession>A0A388KAH9</accession>
<dbReference type="Pfam" id="PF04937">
    <property type="entry name" value="DUF659"/>
    <property type="match status" value="1"/>
</dbReference>
<feature type="region of interest" description="Disordered" evidence="1">
    <location>
        <begin position="464"/>
        <end position="562"/>
    </location>
</feature>
<feature type="compositionally biased region" description="Acidic residues" evidence="1">
    <location>
        <begin position="541"/>
        <end position="560"/>
    </location>
</feature>
<evidence type="ECO:0000259" key="2">
    <source>
        <dbReference type="Pfam" id="PF04937"/>
    </source>
</evidence>
<dbReference type="InterPro" id="IPR012337">
    <property type="entry name" value="RNaseH-like_sf"/>
</dbReference>
<feature type="compositionally biased region" description="Basic and acidic residues" evidence="1">
    <location>
        <begin position="490"/>
        <end position="505"/>
    </location>
</feature>
<dbReference type="OrthoDB" id="2442898at2759"/>
<evidence type="ECO:0000313" key="3">
    <source>
        <dbReference type="EMBL" id="GBG67029.1"/>
    </source>
</evidence>
<name>A0A388KAH9_CHABU</name>
<dbReference type="SUPFAM" id="SSF53098">
    <property type="entry name" value="Ribonuclease H-like"/>
    <property type="match status" value="1"/>
</dbReference>